<dbReference type="Pfam" id="PF00990">
    <property type="entry name" value="GGDEF"/>
    <property type="match status" value="1"/>
</dbReference>
<dbReference type="InterPro" id="IPR050469">
    <property type="entry name" value="Diguanylate_Cyclase"/>
</dbReference>
<dbReference type="Gene3D" id="3.30.70.270">
    <property type="match status" value="1"/>
</dbReference>
<evidence type="ECO:0000313" key="1">
    <source>
        <dbReference type="EMBL" id="NEV65678.1"/>
    </source>
</evidence>
<dbReference type="InterPro" id="IPR000160">
    <property type="entry name" value="GGDEF_dom"/>
</dbReference>
<protein>
    <submittedName>
        <fullName evidence="1">Diguanylate cyclase</fullName>
    </submittedName>
</protein>
<dbReference type="GO" id="GO:0000160">
    <property type="term" value="P:phosphorelay signal transduction system"/>
    <property type="evidence" value="ECO:0007669"/>
    <property type="project" value="InterPro"/>
</dbReference>
<dbReference type="NCBIfam" id="TIGR00254">
    <property type="entry name" value="GGDEF"/>
    <property type="match status" value="1"/>
</dbReference>
<dbReference type="SMART" id="SM00267">
    <property type="entry name" value="GGDEF"/>
    <property type="match status" value="1"/>
</dbReference>
<reference evidence="1" key="1">
    <citation type="submission" date="2014-11" db="EMBL/GenBank/DDBJ databases">
        <authorList>
            <person name="Malar M.C."/>
            <person name="Sen D."/>
            <person name="Tripathy S."/>
        </authorList>
    </citation>
    <scope>NUCLEOTIDE SEQUENCE</scope>
    <source>
        <strain evidence="1">BDU141951</strain>
    </source>
</reference>
<dbReference type="GO" id="GO:0052621">
    <property type="term" value="F:diguanylate cyclase activity"/>
    <property type="evidence" value="ECO:0007669"/>
    <property type="project" value="TreeGrafter"/>
</dbReference>
<gene>
    <name evidence="1" type="ORF">QQ91_000925</name>
</gene>
<dbReference type="GO" id="GO:0005886">
    <property type="term" value="C:plasma membrane"/>
    <property type="evidence" value="ECO:0007669"/>
    <property type="project" value="TreeGrafter"/>
</dbReference>
<dbReference type="EMBL" id="JTHE02000002">
    <property type="protein sequence ID" value="NEV65678.1"/>
    <property type="molecule type" value="Genomic_DNA"/>
</dbReference>
<dbReference type="SUPFAM" id="SSF52172">
    <property type="entry name" value="CheY-like"/>
    <property type="match status" value="1"/>
</dbReference>
<reference evidence="1" key="2">
    <citation type="journal article" date="2015" name="Genome Announc.">
        <title>Draft Genome Sequence of Filamentous Marine Cyanobacterium Lyngbya confervoides Strain BDU141951.</title>
        <authorList>
            <person name="Chandrababunaidu M.M."/>
            <person name="Sen D."/>
            <person name="Tripathy S."/>
        </authorList>
    </citation>
    <scope>NUCLEOTIDE SEQUENCE</scope>
    <source>
        <strain evidence="1">BDU141951</strain>
    </source>
</reference>
<dbReference type="InterPro" id="IPR043128">
    <property type="entry name" value="Rev_trsase/Diguanyl_cyclase"/>
</dbReference>
<dbReference type="PANTHER" id="PTHR45138">
    <property type="entry name" value="REGULATORY COMPONENTS OF SENSORY TRANSDUCTION SYSTEM"/>
    <property type="match status" value="1"/>
</dbReference>
<reference evidence="1" key="3">
    <citation type="submission" date="2020-02" db="EMBL/GenBank/DDBJ databases">
        <authorList>
            <person name="Sarangi A.N."/>
            <person name="Ghosh S."/>
            <person name="Mukherjee M."/>
            <person name="Tripathy S."/>
        </authorList>
    </citation>
    <scope>NUCLEOTIDE SEQUENCE</scope>
    <source>
        <strain evidence="1">BDU141951</strain>
    </source>
</reference>
<name>A0A0C1YNQ6_9CYAN</name>
<sequence length="329" mass="37300">MTTLLKPPSEITLLIVDDTADNLRLIARILETQGYIVRKALNGKMALQGVLRQPPDLILLDINMPEMSGYEVCRALKGNPKTAHIPIIFISALDQIQDKVLAFETGGSDYITKPFQEQEILMRVKNQLLIQQQQQAIDLQRQQLAAKNEQLKQEIQERQKAEAEVQRLAITDELTSLLNRRGFHLLATQQLKLAQRATSHGYLLFADLDGLKTINDTLGHAAGDQMIQDTAQILRDTFRQTDILARLGGDEFVVLIPACDRESAELQSRLQTHIDAFNQTQTRPYSIAMSFAFVECLKHQQASLETLIQYADDLMYQQKRRKKAAVQHD</sequence>
<dbReference type="SMART" id="SM00448">
    <property type="entry name" value="REC"/>
    <property type="match status" value="1"/>
</dbReference>
<dbReference type="GO" id="GO:1902201">
    <property type="term" value="P:negative regulation of bacterial-type flagellum-dependent cell motility"/>
    <property type="evidence" value="ECO:0007669"/>
    <property type="project" value="TreeGrafter"/>
</dbReference>
<dbReference type="PROSITE" id="PS50110">
    <property type="entry name" value="RESPONSE_REGULATORY"/>
    <property type="match status" value="1"/>
</dbReference>
<organism evidence="1">
    <name type="scientific">Lyngbya confervoides BDU141951</name>
    <dbReference type="NCBI Taxonomy" id="1574623"/>
    <lineage>
        <taxon>Bacteria</taxon>
        <taxon>Bacillati</taxon>
        <taxon>Cyanobacteriota</taxon>
        <taxon>Cyanophyceae</taxon>
        <taxon>Oscillatoriophycideae</taxon>
        <taxon>Oscillatoriales</taxon>
        <taxon>Microcoleaceae</taxon>
        <taxon>Lyngbya</taxon>
    </lineage>
</organism>
<dbReference type="PANTHER" id="PTHR45138:SF9">
    <property type="entry name" value="DIGUANYLATE CYCLASE DGCM-RELATED"/>
    <property type="match status" value="1"/>
</dbReference>
<dbReference type="InterPro" id="IPR029787">
    <property type="entry name" value="Nucleotide_cyclase"/>
</dbReference>
<dbReference type="CDD" id="cd19920">
    <property type="entry name" value="REC_PA4781-like"/>
    <property type="match status" value="1"/>
</dbReference>
<accession>A0A0C1YNQ6</accession>
<comment type="caution">
    <text evidence="1">The sequence shown here is derived from an EMBL/GenBank/DDBJ whole genome shotgun (WGS) entry which is preliminary data.</text>
</comment>
<dbReference type="InterPro" id="IPR011006">
    <property type="entry name" value="CheY-like_superfamily"/>
</dbReference>
<dbReference type="InterPro" id="IPR001789">
    <property type="entry name" value="Sig_transdc_resp-reg_receiver"/>
</dbReference>
<dbReference type="Pfam" id="PF00072">
    <property type="entry name" value="Response_reg"/>
    <property type="match status" value="1"/>
</dbReference>
<dbReference type="SUPFAM" id="SSF55073">
    <property type="entry name" value="Nucleotide cyclase"/>
    <property type="match status" value="1"/>
</dbReference>
<proteinExistence type="predicted"/>
<dbReference type="PROSITE" id="PS50887">
    <property type="entry name" value="GGDEF"/>
    <property type="match status" value="1"/>
</dbReference>
<dbReference type="Gene3D" id="3.40.50.2300">
    <property type="match status" value="1"/>
</dbReference>
<dbReference type="CDD" id="cd01949">
    <property type="entry name" value="GGDEF"/>
    <property type="match status" value="1"/>
</dbReference>
<dbReference type="AlphaFoldDB" id="A0A0C1YNQ6"/>
<dbReference type="GO" id="GO:0043709">
    <property type="term" value="P:cell adhesion involved in single-species biofilm formation"/>
    <property type="evidence" value="ECO:0007669"/>
    <property type="project" value="TreeGrafter"/>
</dbReference>